<protein>
    <submittedName>
        <fullName evidence="1">Uncharacterized protein</fullName>
    </submittedName>
</protein>
<sequence>MSIDEEMSIAASIELEQGIADNPTPDNKPYPTGVPVDKIKEAISAPFGTPTPD</sequence>
<accession>A0AAW9W9H3</accession>
<name>A0AAW9W9H3_STREE</name>
<feature type="non-terminal residue" evidence="1">
    <location>
        <position position="53"/>
    </location>
</feature>
<gene>
    <name evidence="1" type="ORF">GM535_13295</name>
</gene>
<dbReference type="AlphaFoldDB" id="A0AAW9W9H3"/>
<evidence type="ECO:0000313" key="2">
    <source>
        <dbReference type="Proteomes" id="UP000729182"/>
    </source>
</evidence>
<dbReference type="EMBL" id="WNHN01000614">
    <property type="protein sequence ID" value="MTV78188.1"/>
    <property type="molecule type" value="Genomic_DNA"/>
</dbReference>
<comment type="caution">
    <text evidence="1">The sequence shown here is derived from an EMBL/GenBank/DDBJ whole genome shotgun (WGS) entry which is preliminary data.</text>
</comment>
<proteinExistence type="predicted"/>
<dbReference type="Proteomes" id="UP000729182">
    <property type="component" value="Unassembled WGS sequence"/>
</dbReference>
<evidence type="ECO:0000313" key="1">
    <source>
        <dbReference type="EMBL" id="MTV78188.1"/>
    </source>
</evidence>
<organism evidence="1 2">
    <name type="scientific">Streptococcus pneumoniae</name>
    <dbReference type="NCBI Taxonomy" id="1313"/>
    <lineage>
        <taxon>Bacteria</taxon>
        <taxon>Bacillati</taxon>
        <taxon>Bacillota</taxon>
        <taxon>Bacilli</taxon>
        <taxon>Lactobacillales</taxon>
        <taxon>Streptococcaceae</taxon>
        <taxon>Streptococcus</taxon>
    </lineage>
</organism>
<reference evidence="1" key="1">
    <citation type="submission" date="2019-11" db="EMBL/GenBank/DDBJ databases">
        <title>Growth characteristics of pneumococcus vary with the chemical composition of the capsule and with environmental conditions.</title>
        <authorList>
            <person name="Tothpal A."/>
            <person name="Desobry K."/>
            <person name="Joshi S."/>
            <person name="Wyllie A.L."/>
            <person name="Weinberger D.M."/>
        </authorList>
    </citation>
    <scope>NUCLEOTIDE SEQUENCE</scope>
    <source>
        <strain evidence="1">Pnumococcus10A</strain>
    </source>
</reference>